<proteinExistence type="predicted"/>
<keyword evidence="3" id="KW-1185">Reference proteome</keyword>
<evidence type="ECO:0000313" key="3">
    <source>
        <dbReference type="Proteomes" id="UP001628179"/>
    </source>
</evidence>
<comment type="caution">
    <text evidence="2">The sequence shown here is derived from an EMBL/GenBank/DDBJ whole genome shotgun (WGS) entry which is preliminary data.</text>
</comment>
<accession>A0ABQ0GTE5</accession>
<dbReference type="EMBL" id="BAAFSV010000006">
    <property type="protein sequence ID" value="GAB1321000.1"/>
    <property type="molecule type" value="Genomic_DNA"/>
</dbReference>
<organism evidence="2 3">
    <name type="scientific">Madurella fahalii</name>
    <dbReference type="NCBI Taxonomy" id="1157608"/>
    <lineage>
        <taxon>Eukaryota</taxon>
        <taxon>Fungi</taxon>
        <taxon>Dikarya</taxon>
        <taxon>Ascomycota</taxon>
        <taxon>Pezizomycotina</taxon>
        <taxon>Sordariomycetes</taxon>
        <taxon>Sordariomycetidae</taxon>
        <taxon>Sordariales</taxon>
        <taxon>Sordariales incertae sedis</taxon>
        <taxon>Madurella</taxon>
    </lineage>
</organism>
<dbReference type="GeneID" id="98181952"/>
<sequence>MRPRHVALILNAVAYFASPATAQSSTPRTHESPLPQHTAIYTTTLANEEPPRITTTVVVTLLMPRELPHYPKDGSPVTGTAISHLSAAQADGAVSTWAATTELFWTLSGNSPLRVESTITLPAQSATTTLTSVYTTTDYHSSEIRGIWISMARYEWFTTSRVTFIEAVGTAYPATIIRTGYTHMEATMRGGNVAVTSTYSETGTVSLWRTTTMVQVAARPTPWR</sequence>
<reference evidence="2 3" key="1">
    <citation type="submission" date="2024-09" db="EMBL/GenBank/DDBJ databases">
        <title>Itraconazole resistance in Madurella fahalii resulting from another homologue of gene encoding cytochrome P450 14-alpha sterol demethylase (CYP51).</title>
        <authorList>
            <person name="Yoshioka I."/>
            <person name="Fahal A.H."/>
            <person name="Kaneko S."/>
            <person name="Yaguchi T."/>
        </authorList>
    </citation>
    <scope>NUCLEOTIDE SEQUENCE [LARGE SCALE GENOMIC DNA]</scope>
    <source>
        <strain evidence="2 3">IFM 68171</strain>
    </source>
</reference>
<evidence type="ECO:0000256" key="1">
    <source>
        <dbReference type="SAM" id="SignalP"/>
    </source>
</evidence>
<dbReference type="RefSeq" id="XP_070922730.1">
    <property type="nucleotide sequence ID" value="XM_071066629.1"/>
</dbReference>
<evidence type="ECO:0000313" key="2">
    <source>
        <dbReference type="EMBL" id="GAB1321000.1"/>
    </source>
</evidence>
<dbReference type="Proteomes" id="UP001628179">
    <property type="component" value="Unassembled WGS sequence"/>
</dbReference>
<feature type="signal peptide" evidence="1">
    <location>
        <begin position="1"/>
        <end position="22"/>
    </location>
</feature>
<gene>
    <name evidence="2" type="ORF">MFIFM68171_11210</name>
</gene>
<name>A0ABQ0GTE5_9PEZI</name>
<feature type="chain" id="PRO_5046498559" evidence="1">
    <location>
        <begin position="23"/>
        <end position="224"/>
    </location>
</feature>
<keyword evidence="1" id="KW-0732">Signal</keyword>
<protein>
    <submittedName>
        <fullName evidence="2">Uncharacterized protein</fullName>
    </submittedName>
</protein>